<dbReference type="EMBL" id="BKCJ011382195">
    <property type="protein sequence ID" value="GFD28082.1"/>
    <property type="molecule type" value="Genomic_DNA"/>
</dbReference>
<reference evidence="1" key="1">
    <citation type="journal article" date="2019" name="Sci. Rep.">
        <title>Draft genome of Tanacetum cinerariifolium, the natural source of mosquito coil.</title>
        <authorList>
            <person name="Yamashiro T."/>
            <person name="Shiraishi A."/>
            <person name="Satake H."/>
            <person name="Nakayama K."/>
        </authorList>
    </citation>
    <scope>NUCLEOTIDE SEQUENCE</scope>
</reference>
<feature type="non-terminal residue" evidence="1">
    <location>
        <position position="1"/>
    </location>
</feature>
<comment type="caution">
    <text evidence="1">The sequence shown here is derived from an EMBL/GenBank/DDBJ whole genome shotgun (WGS) entry which is preliminary data.</text>
</comment>
<sequence>INNLIAQRVAEAISEYETQRNSVVNGDTSNTIGTGPRTVCPTRECTYKDYLNYGPLKFNGTEGVIGLTRWTLKQMMTMKYCPRGEIKKLEIELWNLKESIEIE</sequence>
<name>A0A699UYJ5_TANCI</name>
<evidence type="ECO:0008006" key="2">
    <source>
        <dbReference type="Google" id="ProtNLM"/>
    </source>
</evidence>
<protein>
    <recommendedName>
        <fullName evidence="2">Reverse transcriptase domain-containing protein</fullName>
    </recommendedName>
</protein>
<organism evidence="1">
    <name type="scientific">Tanacetum cinerariifolium</name>
    <name type="common">Dalmatian daisy</name>
    <name type="synonym">Chrysanthemum cinerariifolium</name>
    <dbReference type="NCBI Taxonomy" id="118510"/>
    <lineage>
        <taxon>Eukaryota</taxon>
        <taxon>Viridiplantae</taxon>
        <taxon>Streptophyta</taxon>
        <taxon>Embryophyta</taxon>
        <taxon>Tracheophyta</taxon>
        <taxon>Spermatophyta</taxon>
        <taxon>Magnoliopsida</taxon>
        <taxon>eudicotyledons</taxon>
        <taxon>Gunneridae</taxon>
        <taxon>Pentapetalae</taxon>
        <taxon>asterids</taxon>
        <taxon>campanulids</taxon>
        <taxon>Asterales</taxon>
        <taxon>Asteraceae</taxon>
        <taxon>Asteroideae</taxon>
        <taxon>Anthemideae</taxon>
        <taxon>Anthemidinae</taxon>
        <taxon>Tanacetum</taxon>
    </lineage>
</organism>
<gene>
    <name evidence="1" type="ORF">Tci_900051</name>
</gene>
<dbReference type="AlphaFoldDB" id="A0A699UYJ5"/>
<feature type="non-terminal residue" evidence="1">
    <location>
        <position position="103"/>
    </location>
</feature>
<proteinExistence type="predicted"/>
<accession>A0A699UYJ5</accession>
<evidence type="ECO:0000313" key="1">
    <source>
        <dbReference type="EMBL" id="GFD28082.1"/>
    </source>
</evidence>